<dbReference type="PANTHER" id="PTHR16524:SF2">
    <property type="entry name" value="CELL DEATH REGULATOR AVEN"/>
    <property type="match status" value="1"/>
</dbReference>
<dbReference type="InterPro" id="IPR026187">
    <property type="entry name" value="Aven"/>
</dbReference>
<evidence type="ECO:0000256" key="1">
    <source>
        <dbReference type="SAM" id="MobiDB-lite"/>
    </source>
</evidence>
<organism evidence="2">
    <name type="scientific">Graphocephala atropunctata</name>
    <dbReference type="NCBI Taxonomy" id="36148"/>
    <lineage>
        <taxon>Eukaryota</taxon>
        <taxon>Metazoa</taxon>
        <taxon>Ecdysozoa</taxon>
        <taxon>Arthropoda</taxon>
        <taxon>Hexapoda</taxon>
        <taxon>Insecta</taxon>
        <taxon>Pterygota</taxon>
        <taxon>Neoptera</taxon>
        <taxon>Paraneoptera</taxon>
        <taxon>Hemiptera</taxon>
        <taxon>Auchenorrhyncha</taxon>
        <taxon>Membracoidea</taxon>
        <taxon>Cicadellidae</taxon>
        <taxon>Cicadellinae</taxon>
        <taxon>Cicadellini</taxon>
        <taxon>Graphocephala</taxon>
    </lineage>
</organism>
<protein>
    <recommendedName>
        <fullName evidence="3">Cell death regulator Aven</fullName>
    </recommendedName>
</protein>
<reference evidence="2" key="1">
    <citation type="submission" date="2015-11" db="EMBL/GenBank/DDBJ databases">
        <title>De novo transcriptome assembly of four potential Pierce s Disease insect vectors from Arizona vineyards.</title>
        <authorList>
            <person name="Tassone E.E."/>
        </authorList>
    </citation>
    <scope>NUCLEOTIDE SEQUENCE</scope>
</reference>
<proteinExistence type="predicted"/>
<gene>
    <name evidence="2" type="ORF">g.30273</name>
</gene>
<feature type="region of interest" description="Disordered" evidence="1">
    <location>
        <begin position="504"/>
        <end position="525"/>
    </location>
</feature>
<dbReference type="GO" id="GO:0010972">
    <property type="term" value="P:negative regulation of G2/M transition of mitotic cell cycle"/>
    <property type="evidence" value="ECO:0007669"/>
    <property type="project" value="TreeGrafter"/>
</dbReference>
<dbReference type="PANTHER" id="PTHR16524">
    <property type="entry name" value="CELL DEATH REGULATOR AVEN"/>
    <property type="match status" value="1"/>
</dbReference>
<sequence length="525" mass="59865">MSSTQNNYGKKPRNQRVQRDKKKRDENELDTPNSSKALTVTDEKKEGNNEGFAPQPQRANRRQRPNDQTTTKNNENPTPPVSQERKEKVESVMVDHSNLKRETEEIAKLSKKFTKREITSNWHRYSAMEGAEEARHSEEDAPADFSDLLQVPVSRGGHMLLKEEKEWSAVSGSELGGYFALDLKLLGQGLACLPLYEQLHLPKHMLTEEEIKHFDSVAENGKKCYNTDQIEDPNAKVFQLLTNLIQSEEGLEQGPSTETNIKQGVNDHFNILDVENSSKILTNIDSESKHSSTRQMQNSNITVNMKQQIDFACNEHGFKETTLITEEKTENLIESPEIIQQNKNKSHYIDKNIFPADKKPVFLESPVILNDTTKNINEESYEKSYQKVFEKSISPEISFEKSQSVEKLDQNEFDSKGNELNTKISHQPKDKRPNKNILRESSVETEISSSKVREKIKNITLEEDDDDLDYLLSLKKPVDSQPTEELKSVTIKDTSFLPGGAAVNEATTQEKHSELDDWLDSVLED</sequence>
<evidence type="ECO:0008006" key="3">
    <source>
        <dbReference type="Google" id="ProtNLM"/>
    </source>
</evidence>
<feature type="region of interest" description="Disordered" evidence="1">
    <location>
        <begin position="410"/>
        <end position="434"/>
    </location>
</feature>
<dbReference type="EMBL" id="GEBQ01018289">
    <property type="protein sequence ID" value="JAT21688.1"/>
    <property type="molecule type" value="Transcribed_RNA"/>
</dbReference>
<evidence type="ECO:0000313" key="2">
    <source>
        <dbReference type="EMBL" id="JAT21688.1"/>
    </source>
</evidence>
<feature type="compositionally biased region" description="Acidic residues" evidence="1">
    <location>
        <begin position="516"/>
        <end position="525"/>
    </location>
</feature>
<name>A0A1B6LDB2_9HEMI</name>
<dbReference type="AlphaFoldDB" id="A0A1B6LDB2"/>
<accession>A0A1B6LDB2</accession>
<feature type="region of interest" description="Disordered" evidence="1">
    <location>
        <begin position="1"/>
        <end position="93"/>
    </location>
</feature>
<feature type="compositionally biased region" description="Basic residues" evidence="1">
    <location>
        <begin position="10"/>
        <end position="22"/>
    </location>
</feature>